<dbReference type="OrthoDB" id="63943at2"/>
<evidence type="ECO:0000256" key="2">
    <source>
        <dbReference type="ARBA" id="ARBA00023235"/>
    </source>
</evidence>
<sequence>MLDDLSRLRAADEGGFLGRLAALPGSYDGPTGERPGPYGLTGFGEADALARALSSWVDAPLVTSGTQFLLASGFDFGELGPLKLSLELSQADPIVLGYDAHEPDVRIPPGVLSPYTYAGYLAHATGHGAAFSEAERAMRSLADAFAPERPTEDNPAKALAWALLNRVPLLLASRADAPALEIWQRLLGRVGKTLAITVGSHPLEVLTGAFEARHALADDIVGVVLGGGDAETRLACEVLATRAAQLEPFALPDAPTDPGARTLALWYAGLWVAAYLALLQGQSPQDTPVYARAQQAAAE</sequence>
<dbReference type="Gene3D" id="3.40.50.10490">
    <property type="entry name" value="Glucose-6-phosphate isomerase like protein, domain 1"/>
    <property type="match status" value="1"/>
</dbReference>
<evidence type="ECO:0000259" key="3">
    <source>
        <dbReference type="Pfam" id="PF10432"/>
    </source>
</evidence>
<dbReference type="Proteomes" id="UP000000379">
    <property type="component" value="Chromosome"/>
</dbReference>
<dbReference type="SUPFAM" id="SSF53697">
    <property type="entry name" value="SIS domain"/>
    <property type="match status" value="1"/>
</dbReference>
<evidence type="ECO:0000313" key="5">
    <source>
        <dbReference type="EMBL" id="ADI15706.1"/>
    </source>
</evidence>
<proteinExistence type="inferred from homology"/>
<dbReference type="GO" id="GO:0004476">
    <property type="term" value="F:mannose-6-phosphate isomerase activity"/>
    <property type="evidence" value="ECO:0007669"/>
    <property type="project" value="InterPro"/>
</dbReference>
<dbReference type="GO" id="GO:0004347">
    <property type="term" value="F:glucose-6-phosphate isomerase activity"/>
    <property type="evidence" value="ECO:0007669"/>
    <property type="project" value="InterPro"/>
</dbReference>
<dbReference type="eggNOG" id="ENOG502Z8EN">
    <property type="taxonomic scope" value="Bacteria"/>
</dbReference>
<dbReference type="Pfam" id="PF18353">
    <property type="entry name" value="PG_isomerase_N"/>
    <property type="match status" value="1"/>
</dbReference>
<dbReference type="STRING" id="649638.Trad_2600"/>
<dbReference type="InterPro" id="IPR019490">
    <property type="entry name" value="Glu6P/Mann6P_isomerase_C"/>
</dbReference>
<dbReference type="AlphaFoldDB" id="D7CUC1"/>
<name>D7CUC1_TRURR</name>
<comment type="similarity">
    <text evidence="1">Belongs to the PGI/PMI family.</text>
</comment>
<dbReference type="GO" id="GO:0005975">
    <property type="term" value="P:carbohydrate metabolic process"/>
    <property type="evidence" value="ECO:0007669"/>
    <property type="project" value="InterPro"/>
</dbReference>
<protein>
    <submittedName>
        <fullName evidence="5">Uncharacterized protein</fullName>
    </submittedName>
</protein>
<feature type="domain" description="Phosphoglucose isomerase N-terminal" evidence="4">
    <location>
        <begin position="19"/>
        <end position="126"/>
    </location>
</feature>
<dbReference type="HOGENOM" id="CLU_063839_0_0_0"/>
<dbReference type="RefSeq" id="WP_013179067.1">
    <property type="nucleotide sequence ID" value="NC_014221.1"/>
</dbReference>
<dbReference type="GO" id="GO:0097367">
    <property type="term" value="F:carbohydrate derivative binding"/>
    <property type="evidence" value="ECO:0007669"/>
    <property type="project" value="InterPro"/>
</dbReference>
<dbReference type="Gene3D" id="3.40.50.10920">
    <property type="match status" value="1"/>
</dbReference>
<feature type="domain" description="Bifunctional glucose-6-phosphate/mannose-6-phosphate isomerase C-terminal" evidence="3">
    <location>
        <begin position="152"/>
        <end position="289"/>
    </location>
</feature>
<organism evidence="5 6">
    <name type="scientific">Truepera radiovictrix (strain DSM 17093 / CIP 108686 / LMG 22925 / RQ-24)</name>
    <dbReference type="NCBI Taxonomy" id="649638"/>
    <lineage>
        <taxon>Bacteria</taxon>
        <taxon>Thermotogati</taxon>
        <taxon>Deinococcota</taxon>
        <taxon>Deinococci</taxon>
        <taxon>Trueperales</taxon>
        <taxon>Trueperaceae</taxon>
        <taxon>Truepera</taxon>
    </lineage>
</organism>
<reference evidence="5 6" key="2">
    <citation type="journal article" date="2011" name="Stand. Genomic Sci.">
        <title>Complete genome sequence of Truepera radiovictrix type strain (RQ-24).</title>
        <authorList>
            <person name="Ivanova N."/>
            <person name="Rohde C."/>
            <person name="Munk C."/>
            <person name="Nolan M."/>
            <person name="Lucas S."/>
            <person name="Del Rio T.G."/>
            <person name="Tice H."/>
            <person name="Deshpande S."/>
            <person name="Cheng J.F."/>
            <person name="Tapia R."/>
            <person name="Han C."/>
            <person name="Goodwin L."/>
            <person name="Pitluck S."/>
            <person name="Liolios K."/>
            <person name="Mavromatis K."/>
            <person name="Mikhailova N."/>
            <person name="Pati A."/>
            <person name="Chen A."/>
            <person name="Palaniappan K."/>
            <person name="Land M."/>
            <person name="Hauser L."/>
            <person name="Chang Y.J."/>
            <person name="Jeffries C.D."/>
            <person name="Brambilla E."/>
            <person name="Rohde M."/>
            <person name="Goker M."/>
            <person name="Tindall B.J."/>
            <person name="Woyke T."/>
            <person name="Bristow J."/>
            <person name="Eisen J.A."/>
            <person name="Markowitz V."/>
            <person name="Hugenholtz P."/>
            <person name="Kyrpides N.C."/>
            <person name="Klenk H.P."/>
            <person name="Lapidus A."/>
        </authorList>
    </citation>
    <scope>NUCLEOTIDE SEQUENCE [LARGE SCALE GENOMIC DNA]</scope>
    <source>
        <strain evidence="6">DSM 17093 / CIP 108686 / LMG 22925 / RQ-24</strain>
    </source>
</reference>
<dbReference type="InterPro" id="IPR041001">
    <property type="entry name" value="PG_isomerase_N"/>
</dbReference>
<keyword evidence="2" id="KW-0413">Isomerase</keyword>
<evidence type="ECO:0000313" key="6">
    <source>
        <dbReference type="Proteomes" id="UP000000379"/>
    </source>
</evidence>
<dbReference type="KEGG" id="tra:Trad_2600"/>
<evidence type="ECO:0000259" key="4">
    <source>
        <dbReference type="Pfam" id="PF18353"/>
    </source>
</evidence>
<accession>D7CUC1</accession>
<evidence type="ECO:0000256" key="1">
    <source>
        <dbReference type="ARBA" id="ARBA00010523"/>
    </source>
</evidence>
<reference evidence="6" key="1">
    <citation type="submission" date="2010-05" db="EMBL/GenBank/DDBJ databases">
        <title>The complete genome of Truepera radiovictris DSM 17093.</title>
        <authorList>
            <consortium name="US DOE Joint Genome Institute (JGI-PGF)"/>
            <person name="Lucas S."/>
            <person name="Copeland A."/>
            <person name="Lapidus A."/>
            <person name="Glavina del Rio T."/>
            <person name="Dalin E."/>
            <person name="Tice H."/>
            <person name="Bruce D."/>
            <person name="Goodwin L."/>
            <person name="Pitluck S."/>
            <person name="Kyrpides N."/>
            <person name="Mavromatis K."/>
            <person name="Ovchinnikova G."/>
            <person name="Munk A.C."/>
            <person name="Detter J.C."/>
            <person name="Han C."/>
            <person name="Tapia R."/>
            <person name="Land M."/>
            <person name="Hauser L."/>
            <person name="Markowitz V."/>
            <person name="Cheng J.-F."/>
            <person name="Hugenholtz P."/>
            <person name="Woyke T."/>
            <person name="Wu D."/>
            <person name="Tindall B."/>
            <person name="Pomrenke H.G."/>
            <person name="Brambilla E."/>
            <person name="Klenk H.-P."/>
            <person name="Eisen J.A."/>
        </authorList>
    </citation>
    <scope>NUCLEOTIDE SEQUENCE [LARGE SCALE GENOMIC DNA]</scope>
    <source>
        <strain evidence="6">DSM 17093 / CIP 108686 / LMG 22925 / RQ-24</strain>
    </source>
</reference>
<dbReference type="GO" id="GO:1901135">
    <property type="term" value="P:carbohydrate derivative metabolic process"/>
    <property type="evidence" value="ECO:0007669"/>
    <property type="project" value="InterPro"/>
</dbReference>
<dbReference type="Pfam" id="PF10432">
    <property type="entry name" value="bact-PGI_C"/>
    <property type="match status" value="1"/>
</dbReference>
<dbReference type="InterPro" id="IPR046348">
    <property type="entry name" value="SIS_dom_sf"/>
</dbReference>
<keyword evidence="6" id="KW-1185">Reference proteome</keyword>
<dbReference type="EMBL" id="CP002049">
    <property type="protein sequence ID" value="ADI15706.1"/>
    <property type="molecule type" value="Genomic_DNA"/>
</dbReference>
<gene>
    <name evidence="5" type="ordered locus">Trad_2600</name>
</gene>